<dbReference type="Proteomes" id="UP000177871">
    <property type="component" value="Unassembled WGS sequence"/>
</dbReference>
<organism evidence="6 7">
    <name type="scientific">Candidatus Gottesmanbacteria bacterium RIFCSPHIGHO2_01_FULL_47_48</name>
    <dbReference type="NCBI Taxonomy" id="1798381"/>
    <lineage>
        <taxon>Bacteria</taxon>
        <taxon>Candidatus Gottesmaniibacteriota</taxon>
    </lineage>
</organism>
<keyword evidence="4" id="KW-0812">Transmembrane</keyword>
<sequence>MLKLLSRKMNLISVDCVLLNYNSGSLTVNLAEHLAKSPSVNSVIIVDNKSSNNSLKELNKVKNSKIVIIQNKDNLGFAAGINVGIRRALKKQTGQILIVNPDININNSDLSKLYLSQAQIISPVLKFKKKDTWLYDLGGKVNWILGRTYHKETSVMPSVSSHNNSIDFVSGACMMVSKNVFRKIGLFDERYFMYFEDVDFCLRAKREEFNIDVNLNVIVQHNLEIHKISKNLSKIKNSLISNYKFIKKWLPAILKPTAYLYIFFLVMKYLYLLLTTSYSTHSYFPERA</sequence>
<comment type="caution">
    <text evidence="6">The sequence shown here is derived from an EMBL/GenBank/DDBJ whole genome shotgun (WGS) entry which is preliminary data.</text>
</comment>
<evidence type="ECO:0000259" key="5">
    <source>
        <dbReference type="Pfam" id="PF00535"/>
    </source>
</evidence>
<reference evidence="6 7" key="1">
    <citation type="journal article" date="2016" name="Nat. Commun.">
        <title>Thousands of microbial genomes shed light on interconnected biogeochemical processes in an aquifer system.</title>
        <authorList>
            <person name="Anantharaman K."/>
            <person name="Brown C.T."/>
            <person name="Hug L.A."/>
            <person name="Sharon I."/>
            <person name="Castelle C.J."/>
            <person name="Probst A.J."/>
            <person name="Thomas B.C."/>
            <person name="Singh A."/>
            <person name="Wilkins M.J."/>
            <person name="Karaoz U."/>
            <person name="Brodie E.L."/>
            <person name="Williams K.H."/>
            <person name="Hubbard S.S."/>
            <person name="Banfield J.F."/>
        </authorList>
    </citation>
    <scope>NUCLEOTIDE SEQUENCE [LARGE SCALE GENOMIC DNA]</scope>
</reference>
<dbReference type="AlphaFoldDB" id="A0A1F6A5I1"/>
<evidence type="ECO:0000256" key="4">
    <source>
        <dbReference type="SAM" id="Phobius"/>
    </source>
</evidence>
<evidence type="ECO:0000256" key="3">
    <source>
        <dbReference type="ARBA" id="ARBA00022679"/>
    </source>
</evidence>
<gene>
    <name evidence="6" type="ORF">A2721_01045</name>
</gene>
<feature type="domain" description="Glycosyltransferase 2-like" evidence="5">
    <location>
        <begin position="20"/>
        <end position="141"/>
    </location>
</feature>
<keyword evidence="3" id="KW-0808">Transferase</keyword>
<dbReference type="InterPro" id="IPR029044">
    <property type="entry name" value="Nucleotide-diphossugar_trans"/>
</dbReference>
<dbReference type="GO" id="GO:0016757">
    <property type="term" value="F:glycosyltransferase activity"/>
    <property type="evidence" value="ECO:0007669"/>
    <property type="project" value="UniProtKB-KW"/>
</dbReference>
<keyword evidence="4" id="KW-0472">Membrane</keyword>
<keyword evidence="2" id="KW-0328">Glycosyltransferase</keyword>
<protein>
    <recommendedName>
        <fullName evidence="5">Glycosyltransferase 2-like domain-containing protein</fullName>
    </recommendedName>
</protein>
<feature type="transmembrane region" description="Helical" evidence="4">
    <location>
        <begin position="258"/>
        <end position="278"/>
    </location>
</feature>
<dbReference type="Gene3D" id="3.90.550.10">
    <property type="entry name" value="Spore Coat Polysaccharide Biosynthesis Protein SpsA, Chain A"/>
    <property type="match status" value="1"/>
</dbReference>
<keyword evidence="4" id="KW-1133">Transmembrane helix</keyword>
<dbReference type="InterPro" id="IPR001173">
    <property type="entry name" value="Glyco_trans_2-like"/>
</dbReference>
<dbReference type="Pfam" id="PF00535">
    <property type="entry name" value="Glycos_transf_2"/>
    <property type="match status" value="1"/>
</dbReference>
<dbReference type="PANTHER" id="PTHR43179">
    <property type="entry name" value="RHAMNOSYLTRANSFERASE WBBL"/>
    <property type="match status" value="1"/>
</dbReference>
<evidence type="ECO:0000256" key="2">
    <source>
        <dbReference type="ARBA" id="ARBA00022676"/>
    </source>
</evidence>
<proteinExistence type="inferred from homology"/>
<dbReference type="STRING" id="1798381.A2721_01045"/>
<dbReference type="EMBL" id="MFJK01000004">
    <property type="protein sequence ID" value="OGG19722.1"/>
    <property type="molecule type" value="Genomic_DNA"/>
</dbReference>
<evidence type="ECO:0000313" key="7">
    <source>
        <dbReference type="Proteomes" id="UP000177871"/>
    </source>
</evidence>
<comment type="similarity">
    <text evidence="1">Belongs to the glycosyltransferase 2 family.</text>
</comment>
<evidence type="ECO:0000313" key="6">
    <source>
        <dbReference type="EMBL" id="OGG19722.1"/>
    </source>
</evidence>
<evidence type="ECO:0000256" key="1">
    <source>
        <dbReference type="ARBA" id="ARBA00006739"/>
    </source>
</evidence>
<name>A0A1F6A5I1_9BACT</name>
<dbReference type="PANTHER" id="PTHR43179:SF12">
    <property type="entry name" value="GALACTOFURANOSYLTRANSFERASE GLFT2"/>
    <property type="match status" value="1"/>
</dbReference>
<accession>A0A1F6A5I1</accession>
<dbReference type="SUPFAM" id="SSF53448">
    <property type="entry name" value="Nucleotide-diphospho-sugar transferases"/>
    <property type="match status" value="1"/>
</dbReference>